<name>A0A1T2KVI0_9GAMM</name>
<evidence type="ECO:0008006" key="3">
    <source>
        <dbReference type="Google" id="ProtNLM"/>
    </source>
</evidence>
<keyword evidence="2" id="KW-1185">Reference proteome</keyword>
<dbReference type="InterPro" id="IPR038575">
    <property type="entry name" value="E6_sf"/>
</dbReference>
<proteinExistence type="predicted"/>
<reference evidence="1 2" key="1">
    <citation type="submission" date="2016-11" db="EMBL/GenBank/DDBJ databases">
        <title>Mixed transmission modes and dynamic genome evolution in an obligate animal-bacterial symbiosis.</title>
        <authorList>
            <person name="Russell S.L."/>
            <person name="Corbett-Detig R.B."/>
            <person name="Cavanaugh C.M."/>
        </authorList>
    </citation>
    <scope>NUCLEOTIDE SEQUENCE [LARGE SCALE GENOMIC DNA]</scope>
    <source>
        <strain evidence="1">Se-Cadez</strain>
    </source>
</reference>
<dbReference type="AlphaFoldDB" id="A0A1T2KVI0"/>
<evidence type="ECO:0000313" key="2">
    <source>
        <dbReference type="Proteomes" id="UP000190896"/>
    </source>
</evidence>
<dbReference type="Proteomes" id="UP000190896">
    <property type="component" value="Unassembled WGS sequence"/>
</dbReference>
<sequence>MGKFVPCQGKHACRNDEIRCLTCGRGLNEVEKLRHLMDQLALMAIDYDYENVDEYSCYVARKLKKMIVYRRENS</sequence>
<dbReference type="RefSeq" id="WP_078486481.1">
    <property type="nucleotide sequence ID" value="NZ_MPRJ01000024.1"/>
</dbReference>
<gene>
    <name evidence="1" type="ORF">BOW51_05235</name>
</gene>
<organism evidence="1 2">
    <name type="scientific">Solemya velesiana gill symbiont</name>
    <dbReference type="NCBI Taxonomy" id="1918948"/>
    <lineage>
        <taxon>Bacteria</taxon>
        <taxon>Pseudomonadati</taxon>
        <taxon>Pseudomonadota</taxon>
        <taxon>Gammaproteobacteria</taxon>
        <taxon>sulfur-oxidizing symbionts</taxon>
    </lineage>
</organism>
<dbReference type="EMBL" id="MPRJ01000024">
    <property type="protein sequence ID" value="OOZ36857.1"/>
    <property type="molecule type" value="Genomic_DNA"/>
</dbReference>
<dbReference type="OrthoDB" id="6215778at2"/>
<evidence type="ECO:0000313" key="1">
    <source>
        <dbReference type="EMBL" id="OOZ36857.1"/>
    </source>
</evidence>
<comment type="caution">
    <text evidence="1">The sequence shown here is derived from an EMBL/GenBank/DDBJ whole genome shotgun (WGS) entry which is preliminary data.</text>
</comment>
<accession>A0A1T2KVI0</accession>
<protein>
    <recommendedName>
        <fullName evidence="3">DUF1289 domain-containing protein</fullName>
    </recommendedName>
</protein>
<dbReference type="SUPFAM" id="SSF161229">
    <property type="entry name" value="E6 C-terminal domain-like"/>
    <property type="match status" value="1"/>
</dbReference>